<dbReference type="InterPro" id="IPR001789">
    <property type="entry name" value="Sig_transdc_resp-reg_receiver"/>
</dbReference>
<dbReference type="GO" id="GO:0003677">
    <property type="term" value="F:DNA binding"/>
    <property type="evidence" value="ECO:0007669"/>
    <property type="project" value="UniProtKB-KW"/>
</dbReference>
<gene>
    <name evidence="6" type="ORF">XH99_21185</name>
</gene>
<feature type="compositionally biased region" description="Low complexity" evidence="3">
    <location>
        <begin position="1026"/>
        <end position="1037"/>
    </location>
</feature>
<dbReference type="InterPro" id="IPR011006">
    <property type="entry name" value="CheY-like_superfamily"/>
</dbReference>
<dbReference type="InterPro" id="IPR016032">
    <property type="entry name" value="Sig_transdc_resp-reg_C-effctor"/>
</dbReference>
<feature type="region of interest" description="Disordered" evidence="3">
    <location>
        <begin position="740"/>
        <end position="1181"/>
    </location>
</feature>
<feature type="compositionally biased region" description="Low complexity" evidence="3">
    <location>
        <begin position="866"/>
        <end position="877"/>
    </location>
</feature>
<dbReference type="Pfam" id="PF00072">
    <property type="entry name" value="Response_reg"/>
    <property type="match status" value="1"/>
</dbReference>
<dbReference type="EMBL" id="LBJQ01000082">
    <property type="protein sequence ID" value="RXH26474.1"/>
    <property type="molecule type" value="Genomic_DNA"/>
</dbReference>
<comment type="caution">
    <text evidence="2">Lacks conserved residue(s) required for the propagation of feature annotation.</text>
</comment>
<dbReference type="SMART" id="SM00421">
    <property type="entry name" value="HTH_LUXR"/>
    <property type="match status" value="1"/>
</dbReference>
<dbReference type="Gene3D" id="3.40.50.2300">
    <property type="match status" value="1"/>
</dbReference>
<accession>A0A4V1L1W0</accession>
<feature type="compositionally biased region" description="Basic and acidic residues" evidence="3">
    <location>
        <begin position="801"/>
        <end position="828"/>
    </location>
</feature>
<name>A0A4V1L1W0_9BRAD</name>
<keyword evidence="7" id="KW-1185">Reference proteome</keyword>
<evidence type="ECO:0000313" key="7">
    <source>
        <dbReference type="Proteomes" id="UP000289546"/>
    </source>
</evidence>
<dbReference type="GO" id="GO:0000160">
    <property type="term" value="P:phosphorelay signal transduction system"/>
    <property type="evidence" value="ECO:0007669"/>
    <property type="project" value="InterPro"/>
</dbReference>
<sequence length="1258" mass="127906">MLDTSAKQGIFKPIRLVLVDRQPIVLQGLKSILGSQQDFDVVASTSDGTSCLEALRNLSPDVVLIADNLPDLTASDILVIAKAEQLSTRLVFFTESDINEDLTAAIAAGACSAISKYAAPGPMLRSLRLMAKSGVSLEPSDLSPTGNEADGGGKIEKTLELLTPRERQIVRLVSEGMSNKEIARQLDVSQGTVKVHLHNIFQKLEITNRTVLATISLLQRTSGFSALALAFLAFAIADELKASEANDRFANDDGPDQTGEQAGYEVWKKAILQHRIVSESGETLPLTESGLLAKASQATNSAAAMGALRAAEQFLGAKPWKGGAPVGSGSPNLAAPLLRATSDTPTGGGPAAEDHLPRLASNPMSLQGGYGTFAALAGALIYALHDPHLTAQARELDLRSIDSLLSGTGENTTTKLAAITHVGTDHAGNSVPGVLSHDLSRPSGFVTGSDNVAQQGVRGHTGQDAAADNGQKLDDVLDRGHASGLGEFSRDQLMGGNVENIVHRGPPDSKSGASNALQDVAPGPSRINLAAFGALAWLHLTAAAKSIPPHTLAWIYDPASNQTIVYLNPTDHVLEVGDRGLMEIHLQGIVAIAETEVVAPPDGAAVAVTLEQLEQALISAIATDEIASSTDSNHASETALAAAGIWSALDDDGLSFQFAQVRTGFGTSAKSSAFTSGSGDRTEDSAGRSGMSAYGSSVAPGHGAAPPAAENLTLKSEPVNSNTSVLSTKQTEIVLSGLETADSTGHGNSDHASEPGSAKPAAMEMAEAESKPGNGVGNDNEHRSQDADVSPAAAKAAEPGSDEHSNSGHSPSAKEESAATTGDTDHGNSPHAAEPGSATLAAMEMAEAEPKLGNGVGNDNEHHSQAADASPAAAKAAEPGSDDHSNSGHSPSAKEESAATTGDTGHGNSPRAAEPGSAALAAMEMAEAESKPGDGVGNDNEHRSQAADVLPAAAKAAEPGSDEHSNSGNSPSAKEESAATTGDTDHGNSPHAAEPGSAALAAMEMAEAEPKLGNGVGNDNEHRSQAADASPAAAKAAEPGSDDHSNSGHSPSANEAEAGESVATIGGADHGTSPHAAEPGSAEPADVEMAEAESKSGSGAGNDNEHQSQAADAASPAWKTAELAVLEHGKSGDDLPSISPDSAPGIVQPSAAGDDNTAGEDPQQPTRSAAIDPEAKPAKTGFEISGADYAFRFDDGPAPAALAAAVEPKELGNPHITLDQKDAPQMIAEIVPGALGEQAADHGLHGSHHGPASHDWLI</sequence>
<dbReference type="PROSITE" id="PS00622">
    <property type="entry name" value="HTH_LUXR_1"/>
    <property type="match status" value="1"/>
</dbReference>
<dbReference type="PANTHER" id="PTHR43214">
    <property type="entry name" value="TWO-COMPONENT RESPONSE REGULATOR"/>
    <property type="match status" value="1"/>
</dbReference>
<organism evidence="6 7">
    <name type="scientific">Bradyrhizobium nanningense</name>
    <dbReference type="NCBI Taxonomy" id="1325118"/>
    <lineage>
        <taxon>Bacteria</taxon>
        <taxon>Pseudomonadati</taxon>
        <taxon>Pseudomonadota</taxon>
        <taxon>Alphaproteobacteria</taxon>
        <taxon>Hyphomicrobiales</taxon>
        <taxon>Nitrobacteraceae</taxon>
        <taxon>Bradyrhizobium</taxon>
    </lineage>
</organism>
<feature type="compositionally biased region" description="Basic and acidic residues" evidence="3">
    <location>
        <begin position="881"/>
        <end position="897"/>
    </location>
</feature>
<feature type="domain" description="HTH luxR-type" evidence="4">
    <location>
        <begin position="155"/>
        <end position="220"/>
    </location>
</feature>
<protein>
    <submittedName>
        <fullName evidence="6">Uncharacterized protein</fullName>
    </submittedName>
</protein>
<dbReference type="GO" id="GO:0006355">
    <property type="term" value="P:regulation of DNA-templated transcription"/>
    <property type="evidence" value="ECO:0007669"/>
    <property type="project" value="InterPro"/>
</dbReference>
<dbReference type="Proteomes" id="UP000289546">
    <property type="component" value="Unassembled WGS sequence"/>
</dbReference>
<evidence type="ECO:0000259" key="5">
    <source>
        <dbReference type="PROSITE" id="PS50110"/>
    </source>
</evidence>
<dbReference type="SMART" id="SM00448">
    <property type="entry name" value="REC"/>
    <property type="match status" value="1"/>
</dbReference>
<comment type="caution">
    <text evidence="6">The sequence shown here is derived from an EMBL/GenBank/DDBJ whole genome shotgun (WGS) entry which is preliminary data.</text>
</comment>
<dbReference type="SUPFAM" id="SSF46894">
    <property type="entry name" value="C-terminal effector domain of the bipartite response regulators"/>
    <property type="match status" value="1"/>
</dbReference>
<evidence type="ECO:0000259" key="4">
    <source>
        <dbReference type="PROSITE" id="PS50043"/>
    </source>
</evidence>
<dbReference type="CDD" id="cd06170">
    <property type="entry name" value="LuxR_C_like"/>
    <property type="match status" value="1"/>
</dbReference>
<feature type="compositionally biased region" description="Polar residues" evidence="3">
    <location>
        <begin position="669"/>
        <end position="679"/>
    </location>
</feature>
<reference evidence="6 7" key="1">
    <citation type="submission" date="2015-04" db="EMBL/GenBank/DDBJ databases">
        <title>Comparative genomics of rhizobia nodulating Arachis hypogaea in China.</title>
        <authorList>
            <person name="Li Y."/>
        </authorList>
    </citation>
    <scope>NUCLEOTIDE SEQUENCE [LARGE SCALE GENOMIC DNA]</scope>
    <source>
        <strain evidence="6 7">CCBAU 51757</strain>
    </source>
</reference>
<dbReference type="SUPFAM" id="SSF52172">
    <property type="entry name" value="CheY-like"/>
    <property type="match status" value="1"/>
</dbReference>
<proteinExistence type="predicted"/>
<feature type="compositionally biased region" description="Low complexity" evidence="3">
    <location>
        <begin position="946"/>
        <end position="957"/>
    </location>
</feature>
<evidence type="ECO:0000256" key="3">
    <source>
        <dbReference type="SAM" id="MobiDB-lite"/>
    </source>
</evidence>
<dbReference type="Pfam" id="PF00196">
    <property type="entry name" value="GerE"/>
    <property type="match status" value="1"/>
</dbReference>
<evidence type="ECO:0000256" key="2">
    <source>
        <dbReference type="PROSITE-ProRule" id="PRU00169"/>
    </source>
</evidence>
<dbReference type="PROSITE" id="PS50110">
    <property type="entry name" value="RESPONSE_REGULATORY"/>
    <property type="match status" value="1"/>
</dbReference>
<dbReference type="AlphaFoldDB" id="A0A4V1L1W0"/>
<dbReference type="PRINTS" id="PR00038">
    <property type="entry name" value="HTHLUXR"/>
</dbReference>
<dbReference type="InterPro" id="IPR000792">
    <property type="entry name" value="Tscrpt_reg_LuxR_C"/>
</dbReference>
<feature type="domain" description="Response regulatory" evidence="5">
    <location>
        <begin position="15"/>
        <end position="131"/>
    </location>
</feature>
<feature type="region of interest" description="Disordered" evidence="3">
    <location>
        <begin position="669"/>
        <end position="709"/>
    </location>
</feature>
<dbReference type="RefSeq" id="WP_128919850.1">
    <property type="nucleotide sequence ID" value="NZ_LBJC01000027.1"/>
</dbReference>
<feature type="compositionally biased region" description="Low complexity" evidence="3">
    <location>
        <begin position="699"/>
        <end position="709"/>
    </location>
</feature>
<evidence type="ECO:0000256" key="1">
    <source>
        <dbReference type="ARBA" id="ARBA00023125"/>
    </source>
</evidence>
<evidence type="ECO:0000313" key="6">
    <source>
        <dbReference type="EMBL" id="RXH26474.1"/>
    </source>
</evidence>
<keyword evidence="1" id="KW-0238">DNA-binding</keyword>
<feature type="region of interest" description="Disordered" evidence="3">
    <location>
        <begin position="1238"/>
        <end position="1258"/>
    </location>
</feature>
<feature type="compositionally biased region" description="Basic and acidic residues" evidence="3">
    <location>
        <begin position="973"/>
        <end position="988"/>
    </location>
</feature>
<feature type="compositionally biased region" description="Polar residues" evidence="3">
    <location>
        <begin position="898"/>
        <end position="907"/>
    </location>
</feature>
<dbReference type="PANTHER" id="PTHR43214:SF38">
    <property type="entry name" value="NITRATE_NITRITE RESPONSE REGULATOR PROTEIN NARL"/>
    <property type="match status" value="1"/>
</dbReference>
<dbReference type="OrthoDB" id="9782896at2"/>
<dbReference type="InterPro" id="IPR039420">
    <property type="entry name" value="WalR-like"/>
</dbReference>
<dbReference type="PROSITE" id="PS50043">
    <property type="entry name" value="HTH_LUXR_2"/>
    <property type="match status" value="1"/>
</dbReference>